<accession>F2KF32</accession>
<proteinExistence type="inferred from homology"/>
<keyword evidence="2" id="KW-0229">DNA integration</keyword>
<reference evidence="4 5" key="1">
    <citation type="journal article" date="2011" name="J. Bacteriol.">
        <title>Complete genome sequence of a beneficial plant root-associated bacterium, Pseudomonas brassicacearum.</title>
        <authorList>
            <person name="Ortet P."/>
            <person name="Barakat M."/>
            <person name="Lalaouna D."/>
            <person name="Fochesato S."/>
            <person name="Barbe V."/>
            <person name="Vacherie B."/>
            <person name="Santaella C."/>
            <person name="Heulin T."/>
            <person name="Achouak W."/>
        </authorList>
    </citation>
    <scope>NUCLEOTIDE SEQUENCE [LARGE SCALE GENOMIC DNA]</scope>
    <source>
        <strain evidence="4 5">NFM421</strain>
    </source>
</reference>
<dbReference type="InterPro" id="IPR025166">
    <property type="entry name" value="Integrase_DNA_bind_dom"/>
</dbReference>
<dbReference type="InterPro" id="IPR038488">
    <property type="entry name" value="Integrase_DNA-bd_sf"/>
</dbReference>
<comment type="similarity">
    <text evidence="1">Belongs to the 'phage' integrase family.</text>
</comment>
<evidence type="ECO:0000259" key="3">
    <source>
        <dbReference type="Pfam" id="PF13356"/>
    </source>
</evidence>
<protein>
    <submittedName>
        <fullName evidence="4">Putative integrase</fullName>
    </submittedName>
</protein>
<gene>
    <name evidence="4" type="ORF">PSEBR_m693</name>
</gene>
<evidence type="ECO:0000256" key="2">
    <source>
        <dbReference type="ARBA" id="ARBA00022908"/>
    </source>
</evidence>
<dbReference type="Proteomes" id="UP000006692">
    <property type="component" value="Chromosome"/>
</dbReference>
<dbReference type="EMBL" id="CP002585">
    <property type="protein sequence ID" value="AEA68338.1"/>
    <property type="molecule type" value="Genomic_DNA"/>
</dbReference>
<dbReference type="Gene3D" id="3.30.160.390">
    <property type="entry name" value="Integrase, DNA-binding domain"/>
    <property type="match status" value="1"/>
</dbReference>
<dbReference type="AlphaFoldDB" id="F2KF32"/>
<dbReference type="InterPro" id="IPR050808">
    <property type="entry name" value="Phage_Integrase"/>
</dbReference>
<sequence length="141" mass="15954">MVNHFFELLDPLKAVQHSFIHMSGVSTMVLTSTAIRHAKPRAKNYTLPDFDGLALFVNTKGTKSWHFRFSWAGKQPRISLGTYPEIGLCDARVLRDIARALVAKGIDPRDQRRLERNAKLLTCKAPPERRFSVDVLQILGP</sequence>
<evidence type="ECO:0000313" key="5">
    <source>
        <dbReference type="Proteomes" id="UP000006692"/>
    </source>
</evidence>
<evidence type="ECO:0000313" key="4">
    <source>
        <dbReference type="EMBL" id="AEA68338.1"/>
    </source>
</evidence>
<reference key="2">
    <citation type="submission" date="2011-03" db="EMBL/GenBank/DDBJ databases">
        <title>Complete Genome Sequence of a beneficial plant roots-associated bacterium Pseudomonas brassicacearum.</title>
        <authorList>
            <person name="Ortet P."/>
            <person name="Barakat M."/>
            <person name="Lalaouna D."/>
            <person name="Fochesato S."/>
            <person name="Barbe V."/>
            <person name="Santaella C."/>
            <person name="Heulin T."/>
            <person name="Achouak W."/>
        </authorList>
    </citation>
    <scope>NUCLEOTIDE SEQUENCE</scope>
    <source>
        <strain>NFM421</strain>
    </source>
</reference>
<dbReference type="Pfam" id="PF13356">
    <property type="entry name" value="Arm-DNA-bind_3"/>
    <property type="match status" value="1"/>
</dbReference>
<organism evidence="4 5">
    <name type="scientific">Pseudomonas brassicacearum (strain NFM421)</name>
    <dbReference type="NCBI Taxonomy" id="994484"/>
    <lineage>
        <taxon>Bacteria</taxon>
        <taxon>Pseudomonadati</taxon>
        <taxon>Pseudomonadota</taxon>
        <taxon>Gammaproteobacteria</taxon>
        <taxon>Pseudomonadales</taxon>
        <taxon>Pseudomonadaceae</taxon>
        <taxon>Pseudomonas</taxon>
    </lineage>
</organism>
<name>F2KF32_PSEBN</name>
<dbReference type="PANTHER" id="PTHR30629:SF2">
    <property type="entry name" value="PROPHAGE INTEGRASE INTS-RELATED"/>
    <property type="match status" value="1"/>
</dbReference>
<evidence type="ECO:0000256" key="1">
    <source>
        <dbReference type="ARBA" id="ARBA00008857"/>
    </source>
</evidence>
<dbReference type="HOGENOM" id="CLU_027562_45_6_6"/>
<dbReference type="STRING" id="994484.PSEBR_m693"/>
<dbReference type="KEGG" id="pba:PSEBR_m693"/>
<dbReference type="PANTHER" id="PTHR30629">
    <property type="entry name" value="PROPHAGE INTEGRASE"/>
    <property type="match status" value="1"/>
</dbReference>
<dbReference type="GO" id="GO:0015074">
    <property type="term" value="P:DNA integration"/>
    <property type="evidence" value="ECO:0007669"/>
    <property type="project" value="UniProtKB-KW"/>
</dbReference>
<feature type="domain" description="Integrase DNA-binding" evidence="3">
    <location>
        <begin position="30"/>
        <end position="113"/>
    </location>
</feature>